<accession>A0A2S4WBY8</accession>
<dbReference type="Proteomes" id="UP000238274">
    <property type="component" value="Unassembled WGS sequence"/>
</dbReference>
<evidence type="ECO:0008006" key="7">
    <source>
        <dbReference type="Google" id="ProtNLM"/>
    </source>
</evidence>
<dbReference type="InterPro" id="IPR042171">
    <property type="entry name" value="Acyl-CoA_hotdog"/>
</dbReference>
<comment type="similarity">
    <text evidence="1">Belongs to the C/M/P thioester hydrolase family.</text>
</comment>
<dbReference type="PANTHER" id="PTHR11066:SF34">
    <property type="entry name" value="ACYL-COENZYME A THIOESTERASE 8"/>
    <property type="match status" value="1"/>
</dbReference>
<reference evidence="6" key="2">
    <citation type="journal article" date="2018" name="BMC Genomics">
        <title>Genomic insights into host adaptation between the wheat stripe rust pathogen (Puccinia striiformis f. sp. tritici) and the barley stripe rust pathogen (Puccinia striiformis f. sp. hordei).</title>
        <authorList>
            <person name="Xia C."/>
            <person name="Wang M."/>
            <person name="Yin C."/>
            <person name="Cornejo O.E."/>
            <person name="Hulbert S.H."/>
            <person name="Chen X."/>
        </authorList>
    </citation>
    <scope>NUCLEOTIDE SEQUENCE [LARGE SCALE GENOMIC DNA]</scope>
    <source>
        <strain evidence="6">93TX-2</strain>
    </source>
</reference>
<sequence length="339" mass="37882">MITSKQGQHIEEVVGLQEVDENVFKSVKLWKLDHGDNVFGGIVIAQATHAAIKTVQVGLHLHSLHCYFSGFADASVPTGIVYQVEMIRDGNSYATRSVKAIQNSRCIFSLLCSFHRPEINQLIFKTKIDLSGVIAPESCQSLEVSLQNHIDENRDSLPPKTLNFVELQIKQIKANAFEHRDTSPAPYYSKKHGSSQAYWFRARGRIQPDPSYHKIILAYASEYVCFLRSSQYGRALNIQSHSSFGFIDTVRIGVGLHSPGGPLPRASMLVSLSHSMFFYDHDFDVSEWMLYKMEAETAKDGRGLVVGRIYARDGRLLAVCAQEGVVRAEGHVKEVGPKL</sequence>
<evidence type="ECO:0000313" key="5">
    <source>
        <dbReference type="EMBL" id="POW19268.1"/>
    </source>
</evidence>
<evidence type="ECO:0000259" key="3">
    <source>
        <dbReference type="Pfam" id="PF13622"/>
    </source>
</evidence>
<dbReference type="EMBL" id="PKSM01000051">
    <property type="protein sequence ID" value="POW19268.1"/>
    <property type="molecule type" value="Genomic_DNA"/>
</dbReference>
<dbReference type="VEuPathDB" id="FungiDB:PSTT_09905"/>
<dbReference type="CDD" id="cd03445">
    <property type="entry name" value="Thioesterase_II_repeat2"/>
    <property type="match status" value="1"/>
</dbReference>
<keyword evidence="2" id="KW-0378">Hydrolase</keyword>
<feature type="domain" description="Acyl-CoA thioesterase-like C-terminal" evidence="4">
    <location>
        <begin position="175"/>
        <end position="326"/>
    </location>
</feature>
<dbReference type="InterPro" id="IPR029069">
    <property type="entry name" value="HotDog_dom_sf"/>
</dbReference>
<evidence type="ECO:0000256" key="1">
    <source>
        <dbReference type="ARBA" id="ARBA00006538"/>
    </source>
</evidence>
<dbReference type="OrthoDB" id="68328at2759"/>
<dbReference type="InterPro" id="IPR049450">
    <property type="entry name" value="ACOT8-like_C"/>
</dbReference>
<gene>
    <name evidence="5" type="ORF">PSHT_04823</name>
</gene>
<dbReference type="InterPro" id="IPR003703">
    <property type="entry name" value="Acyl_CoA_thio"/>
</dbReference>
<dbReference type="CDD" id="cd03444">
    <property type="entry name" value="Thioesterase_II_repeat1"/>
    <property type="match status" value="1"/>
</dbReference>
<dbReference type="GO" id="GO:0005782">
    <property type="term" value="C:peroxisomal matrix"/>
    <property type="evidence" value="ECO:0007669"/>
    <property type="project" value="UniProtKB-SubCell"/>
</dbReference>
<dbReference type="Gene3D" id="2.40.160.210">
    <property type="entry name" value="Acyl-CoA thioesterase, double hotdog domain"/>
    <property type="match status" value="1"/>
</dbReference>
<dbReference type="SUPFAM" id="SSF54637">
    <property type="entry name" value="Thioesterase/thiol ester dehydrase-isomerase"/>
    <property type="match status" value="2"/>
</dbReference>
<dbReference type="GO" id="GO:0047617">
    <property type="term" value="F:fatty acyl-CoA hydrolase activity"/>
    <property type="evidence" value="ECO:0007669"/>
    <property type="project" value="InterPro"/>
</dbReference>
<reference evidence="6" key="3">
    <citation type="journal article" date="2018" name="Mol. Plant Microbe Interact.">
        <title>Genome sequence resources for the wheat stripe rust pathogen (Puccinia striiformis f. sp. tritici) and the barley stripe rust pathogen (Puccinia striiformis f. sp. hordei).</title>
        <authorList>
            <person name="Xia C."/>
            <person name="Wang M."/>
            <person name="Yin C."/>
            <person name="Cornejo O.E."/>
            <person name="Hulbert S.H."/>
            <person name="Chen X."/>
        </authorList>
    </citation>
    <scope>NUCLEOTIDE SEQUENCE [LARGE SCALE GENOMIC DNA]</scope>
    <source>
        <strain evidence="6">93TX-2</strain>
    </source>
</reference>
<feature type="domain" description="Acyl-CoA thioesterase-like N-terminal HotDog" evidence="3">
    <location>
        <begin position="35"/>
        <end position="115"/>
    </location>
</feature>
<proteinExistence type="inferred from homology"/>
<name>A0A2S4WBY8_9BASI</name>
<reference evidence="5 6" key="1">
    <citation type="submission" date="2017-12" db="EMBL/GenBank/DDBJ databases">
        <title>Gene loss provides genomic basis for host adaptation in cereal stripe rust fungi.</title>
        <authorList>
            <person name="Xia C."/>
        </authorList>
    </citation>
    <scope>NUCLEOTIDE SEQUENCE [LARGE SCALE GENOMIC DNA]</scope>
    <source>
        <strain evidence="5 6">93TX-2</strain>
    </source>
</reference>
<evidence type="ECO:0000259" key="4">
    <source>
        <dbReference type="Pfam" id="PF20789"/>
    </source>
</evidence>
<dbReference type="Pfam" id="PF13622">
    <property type="entry name" value="4HBT_3"/>
    <property type="match status" value="1"/>
</dbReference>
<protein>
    <recommendedName>
        <fullName evidence="7">Acyl-CoA thioesterase II</fullName>
    </recommendedName>
</protein>
<dbReference type="VEuPathDB" id="FungiDB:PSHT_04823"/>
<dbReference type="GO" id="GO:0009062">
    <property type="term" value="P:fatty acid catabolic process"/>
    <property type="evidence" value="ECO:0007669"/>
    <property type="project" value="TreeGrafter"/>
</dbReference>
<dbReference type="InterPro" id="IPR049449">
    <property type="entry name" value="TesB_ACOT8-like_N"/>
</dbReference>
<organism evidence="5 6">
    <name type="scientific">Puccinia striiformis</name>
    <dbReference type="NCBI Taxonomy" id="27350"/>
    <lineage>
        <taxon>Eukaryota</taxon>
        <taxon>Fungi</taxon>
        <taxon>Dikarya</taxon>
        <taxon>Basidiomycota</taxon>
        <taxon>Pucciniomycotina</taxon>
        <taxon>Pucciniomycetes</taxon>
        <taxon>Pucciniales</taxon>
        <taxon>Pucciniaceae</taxon>
        <taxon>Puccinia</taxon>
    </lineage>
</organism>
<dbReference type="PANTHER" id="PTHR11066">
    <property type="entry name" value="ACYL-COA THIOESTERASE"/>
    <property type="match status" value="1"/>
</dbReference>
<dbReference type="Pfam" id="PF20789">
    <property type="entry name" value="4HBT_3C"/>
    <property type="match status" value="1"/>
</dbReference>
<dbReference type="AlphaFoldDB" id="A0A2S4WBY8"/>
<dbReference type="GO" id="GO:0006637">
    <property type="term" value="P:acyl-CoA metabolic process"/>
    <property type="evidence" value="ECO:0007669"/>
    <property type="project" value="InterPro"/>
</dbReference>
<comment type="caution">
    <text evidence="5">The sequence shown here is derived from an EMBL/GenBank/DDBJ whole genome shotgun (WGS) entry which is preliminary data.</text>
</comment>
<evidence type="ECO:0000256" key="2">
    <source>
        <dbReference type="ARBA" id="ARBA00022801"/>
    </source>
</evidence>
<keyword evidence="6" id="KW-1185">Reference proteome</keyword>
<evidence type="ECO:0000313" key="6">
    <source>
        <dbReference type="Proteomes" id="UP000238274"/>
    </source>
</evidence>